<comment type="caution">
    <text evidence="1">The sequence shown here is derived from an EMBL/GenBank/DDBJ whole genome shotgun (WGS) entry which is preliminary data.</text>
</comment>
<name>A0ABT1Q3S3_9ACTN</name>
<sequence length="65" mass="7136">MLNLEADAPESDADQGIEPIHHYTTVTEWGSFATAHCCCGWHGPARRARDRARLDASEHADADTT</sequence>
<dbReference type="RefSeq" id="WP_255923707.1">
    <property type="nucleotide sequence ID" value="NZ_JANFNG010000038.1"/>
</dbReference>
<dbReference type="Proteomes" id="UP001057702">
    <property type="component" value="Unassembled WGS sequence"/>
</dbReference>
<evidence type="ECO:0000313" key="1">
    <source>
        <dbReference type="EMBL" id="MCQ4084582.1"/>
    </source>
</evidence>
<protein>
    <submittedName>
        <fullName evidence="1">Uncharacterized protein</fullName>
    </submittedName>
</protein>
<dbReference type="EMBL" id="JANFNG010000038">
    <property type="protein sequence ID" value="MCQ4084582.1"/>
    <property type="molecule type" value="Genomic_DNA"/>
</dbReference>
<organism evidence="1 2">
    <name type="scientific">Streptomyces humicola</name>
    <dbReference type="NCBI Taxonomy" id="2953240"/>
    <lineage>
        <taxon>Bacteria</taxon>
        <taxon>Bacillati</taxon>
        <taxon>Actinomycetota</taxon>
        <taxon>Actinomycetes</taxon>
        <taxon>Kitasatosporales</taxon>
        <taxon>Streptomycetaceae</taxon>
        <taxon>Streptomyces</taxon>
    </lineage>
</organism>
<reference evidence="1" key="1">
    <citation type="submission" date="2022-06" db="EMBL/GenBank/DDBJ databases">
        <title>Draft genome sequence of Streptomyces sp. RB6PN25 isolated from peat swamp forest in Thailand.</title>
        <authorList>
            <person name="Duangmal K."/>
            <person name="Klaysubun C."/>
        </authorList>
    </citation>
    <scope>NUCLEOTIDE SEQUENCE</scope>
    <source>
        <strain evidence="1">RB6PN25</strain>
    </source>
</reference>
<gene>
    <name evidence="1" type="ORF">NGB36_29405</name>
</gene>
<evidence type="ECO:0000313" key="2">
    <source>
        <dbReference type="Proteomes" id="UP001057702"/>
    </source>
</evidence>
<accession>A0ABT1Q3S3</accession>
<keyword evidence="2" id="KW-1185">Reference proteome</keyword>
<proteinExistence type="predicted"/>